<organism evidence="2 3">
    <name type="scientific">Drechslerella dactyloides</name>
    <name type="common">Nematode-trapping fungus</name>
    <name type="synonym">Arthrobotrys dactyloides</name>
    <dbReference type="NCBI Taxonomy" id="74499"/>
    <lineage>
        <taxon>Eukaryota</taxon>
        <taxon>Fungi</taxon>
        <taxon>Dikarya</taxon>
        <taxon>Ascomycota</taxon>
        <taxon>Pezizomycotina</taxon>
        <taxon>Orbiliomycetes</taxon>
        <taxon>Orbiliales</taxon>
        <taxon>Orbiliaceae</taxon>
        <taxon>Drechslerella</taxon>
    </lineage>
</organism>
<feature type="region of interest" description="Disordered" evidence="1">
    <location>
        <begin position="96"/>
        <end position="140"/>
    </location>
</feature>
<reference evidence="2" key="1">
    <citation type="submission" date="2023-01" db="EMBL/GenBank/DDBJ databases">
        <title>The chitinases involved in constricting ring structure development in the nematode-trapping fungus Drechslerella dactyloides.</title>
        <authorList>
            <person name="Wang R."/>
            <person name="Zhang L."/>
            <person name="Tang P."/>
            <person name="Li S."/>
            <person name="Liang L."/>
        </authorList>
    </citation>
    <scope>NUCLEOTIDE SEQUENCE</scope>
    <source>
        <strain evidence="2">YMF1.00031</strain>
    </source>
</reference>
<comment type="caution">
    <text evidence="2">The sequence shown here is derived from an EMBL/GenBank/DDBJ whole genome shotgun (WGS) entry which is preliminary data.</text>
</comment>
<proteinExistence type="predicted"/>
<sequence>MALAGRLPLSPNSWSQPKRVDEPCASRTTFSMTARMPVDDKDAKQTLEGTEDGRMFATEGEASTIWLPTAELSYAVLARPTIGWMHAVESGLLARSPSKSRRLTRLTGQPARHPSGTQHGQQRNREICVGPAKSSCVPRG</sequence>
<dbReference type="EMBL" id="JAQGDS010000001">
    <property type="protein sequence ID" value="KAJ6264842.1"/>
    <property type="molecule type" value="Genomic_DNA"/>
</dbReference>
<evidence type="ECO:0000313" key="2">
    <source>
        <dbReference type="EMBL" id="KAJ6264842.1"/>
    </source>
</evidence>
<evidence type="ECO:0000256" key="1">
    <source>
        <dbReference type="SAM" id="MobiDB-lite"/>
    </source>
</evidence>
<keyword evidence="3" id="KW-1185">Reference proteome</keyword>
<gene>
    <name evidence="2" type="ORF">Dda_0995</name>
</gene>
<evidence type="ECO:0000313" key="3">
    <source>
        <dbReference type="Proteomes" id="UP001221413"/>
    </source>
</evidence>
<name>A0AAD6J6K2_DREDA</name>
<protein>
    <submittedName>
        <fullName evidence="2">Uncharacterized protein</fullName>
    </submittedName>
</protein>
<accession>A0AAD6J6K2</accession>
<feature type="region of interest" description="Disordered" evidence="1">
    <location>
        <begin position="1"/>
        <end position="22"/>
    </location>
</feature>
<dbReference type="Proteomes" id="UP001221413">
    <property type="component" value="Unassembled WGS sequence"/>
</dbReference>
<dbReference type="AlphaFoldDB" id="A0AAD6J6K2"/>